<keyword evidence="5" id="KW-0472">Membrane</keyword>
<keyword evidence="5" id="KW-0812">Transmembrane</keyword>
<dbReference type="GO" id="GO:0005739">
    <property type="term" value="C:mitochondrion"/>
    <property type="evidence" value="ECO:0007669"/>
    <property type="project" value="UniProtKB-SubCell"/>
</dbReference>
<sequence>MMGITNHKFGNEHEMSINEFSHHSLFSGLFVAFTYNKKQPPAFGAKLAFWCILLPFLGLSFCHIPNNLSNYN</sequence>
<reference evidence="7" key="1">
    <citation type="journal article" date="2014" name="Science">
        <title>Ancient hybridizations among the ancestral genomes of bread wheat.</title>
        <authorList>
            <consortium name="International Wheat Genome Sequencing Consortium,"/>
            <person name="Marcussen T."/>
            <person name="Sandve S.R."/>
            <person name="Heier L."/>
            <person name="Spannagl M."/>
            <person name="Pfeifer M."/>
            <person name="Jakobsen K.S."/>
            <person name="Wulff B.B."/>
            <person name="Steuernagel B."/>
            <person name="Mayer K.F."/>
            <person name="Olsen O.A."/>
        </authorList>
    </citation>
    <scope>NUCLEOTIDE SEQUENCE [LARGE SCALE GENOMIC DNA]</scope>
    <source>
        <strain evidence="7">cv. AL8/78</strain>
    </source>
</reference>
<evidence type="ECO:0000313" key="6">
    <source>
        <dbReference type="EnsemblPlants" id="AET7Gv20707300.1"/>
    </source>
</evidence>
<comment type="subcellular location">
    <subcellularLocation>
        <location evidence="1">Mitochondrion</location>
    </subcellularLocation>
</comment>
<dbReference type="Proteomes" id="UP000015105">
    <property type="component" value="Chromosome 7D"/>
</dbReference>
<dbReference type="PRINTS" id="PR01412">
    <property type="entry name" value="CCBSBIOGNSIS"/>
</dbReference>
<evidence type="ECO:0000256" key="3">
    <source>
        <dbReference type="ARBA" id="ARBA00022748"/>
    </source>
</evidence>
<keyword evidence="3" id="KW-0201">Cytochrome c-type biogenesis</keyword>
<feature type="transmembrane region" description="Helical" evidence="5">
    <location>
        <begin position="47"/>
        <end position="66"/>
    </location>
</feature>
<dbReference type="EnsemblPlants" id="AET7Gv20707300.1">
    <property type="protein sequence ID" value="AET7Gv20707300.1"/>
    <property type="gene ID" value="AET7Gv20707300"/>
</dbReference>
<dbReference type="Gramene" id="AET7Gv20707300.1">
    <property type="protein sequence ID" value="AET7Gv20707300.1"/>
    <property type="gene ID" value="AET7Gv20707300"/>
</dbReference>
<accession>A0A453RTW4</accession>
<evidence type="ECO:0000256" key="1">
    <source>
        <dbReference type="ARBA" id="ARBA00004173"/>
    </source>
</evidence>
<evidence type="ECO:0000313" key="7">
    <source>
        <dbReference type="Proteomes" id="UP000015105"/>
    </source>
</evidence>
<dbReference type="GO" id="GO:0016020">
    <property type="term" value="C:membrane"/>
    <property type="evidence" value="ECO:0007669"/>
    <property type="project" value="InterPro"/>
</dbReference>
<name>A0A453RTW4_AEGTS</name>
<dbReference type="InterPro" id="IPR003567">
    <property type="entry name" value="Cyt_c_biogenesis"/>
</dbReference>
<evidence type="ECO:0000256" key="2">
    <source>
        <dbReference type="ARBA" id="ARBA00009186"/>
    </source>
</evidence>
<reference evidence="6" key="5">
    <citation type="journal article" date="2021" name="G3 (Bethesda)">
        <title>Aegilops tauschii genome assembly Aet v5.0 features greater sequence contiguity and improved annotation.</title>
        <authorList>
            <person name="Wang L."/>
            <person name="Zhu T."/>
            <person name="Rodriguez J.C."/>
            <person name="Deal K.R."/>
            <person name="Dubcovsky J."/>
            <person name="McGuire P.E."/>
            <person name="Lux T."/>
            <person name="Spannagl M."/>
            <person name="Mayer K.F.X."/>
            <person name="Baldrich P."/>
            <person name="Meyers B.C."/>
            <person name="Huo N."/>
            <person name="Gu Y.Q."/>
            <person name="Zhou H."/>
            <person name="Devos K.M."/>
            <person name="Bennetzen J.L."/>
            <person name="Unver T."/>
            <person name="Budak H."/>
            <person name="Gulick P.J."/>
            <person name="Galiba G."/>
            <person name="Kalapos B."/>
            <person name="Nelson D.R."/>
            <person name="Li P."/>
            <person name="You F.M."/>
            <person name="Luo M.C."/>
            <person name="Dvorak J."/>
        </authorList>
    </citation>
    <scope>NUCLEOTIDE SEQUENCE [LARGE SCALE GENOMIC DNA]</scope>
    <source>
        <strain evidence="6">cv. AL8/78</strain>
    </source>
</reference>
<keyword evidence="4" id="KW-0496">Mitochondrion</keyword>
<keyword evidence="5" id="KW-1133">Transmembrane helix</keyword>
<dbReference type="PANTHER" id="PTHR43653">
    <property type="entry name" value="CYTOCHROME C ASSEMBLY PROTEIN-RELATED"/>
    <property type="match status" value="1"/>
</dbReference>
<dbReference type="GO" id="GO:0015232">
    <property type="term" value="F:heme transmembrane transporter activity"/>
    <property type="evidence" value="ECO:0007669"/>
    <property type="project" value="InterPro"/>
</dbReference>
<keyword evidence="7" id="KW-1185">Reference proteome</keyword>
<organism evidence="6 7">
    <name type="scientific">Aegilops tauschii subsp. strangulata</name>
    <name type="common">Goatgrass</name>
    <dbReference type="NCBI Taxonomy" id="200361"/>
    <lineage>
        <taxon>Eukaryota</taxon>
        <taxon>Viridiplantae</taxon>
        <taxon>Streptophyta</taxon>
        <taxon>Embryophyta</taxon>
        <taxon>Tracheophyta</taxon>
        <taxon>Spermatophyta</taxon>
        <taxon>Magnoliopsida</taxon>
        <taxon>Liliopsida</taxon>
        <taxon>Poales</taxon>
        <taxon>Poaceae</taxon>
        <taxon>BOP clade</taxon>
        <taxon>Pooideae</taxon>
        <taxon>Triticodae</taxon>
        <taxon>Triticeae</taxon>
        <taxon>Triticinae</taxon>
        <taxon>Aegilops</taxon>
    </lineage>
</organism>
<dbReference type="AlphaFoldDB" id="A0A453RTW4"/>
<evidence type="ECO:0000256" key="4">
    <source>
        <dbReference type="ARBA" id="ARBA00023128"/>
    </source>
</evidence>
<protein>
    <recommendedName>
        <fullName evidence="8">Cytochrome c assembly protein domain-containing protein</fullName>
    </recommendedName>
</protein>
<evidence type="ECO:0008006" key="8">
    <source>
        <dbReference type="Google" id="ProtNLM"/>
    </source>
</evidence>
<evidence type="ECO:0000256" key="5">
    <source>
        <dbReference type="SAM" id="Phobius"/>
    </source>
</evidence>
<reference evidence="6" key="3">
    <citation type="journal article" date="2017" name="Nature">
        <title>Genome sequence of the progenitor of the wheat D genome Aegilops tauschii.</title>
        <authorList>
            <person name="Luo M.C."/>
            <person name="Gu Y.Q."/>
            <person name="Puiu D."/>
            <person name="Wang H."/>
            <person name="Twardziok S.O."/>
            <person name="Deal K.R."/>
            <person name="Huo N."/>
            <person name="Zhu T."/>
            <person name="Wang L."/>
            <person name="Wang Y."/>
            <person name="McGuire P.E."/>
            <person name="Liu S."/>
            <person name="Long H."/>
            <person name="Ramasamy R.K."/>
            <person name="Rodriguez J.C."/>
            <person name="Van S.L."/>
            <person name="Yuan L."/>
            <person name="Wang Z."/>
            <person name="Xia Z."/>
            <person name="Xiao L."/>
            <person name="Anderson O.D."/>
            <person name="Ouyang S."/>
            <person name="Liang Y."/>
            <person name="Zimin A.V."/>
            <person name="Pertea G."/>
            <person name="Qi P."/>
            <person name="Bennetzen J.L."/>
            <person name="Dai X."/>
            <person name="Dawson M.W."/>
            <person name="Muller H.G."/>
            <person name="Kugler K."/>
            <person name="Rivarola-Duarte L."/>
            <person name="Spannagl M."/>
            <person name="Mayer K.F.X."/>
            <person name="Lu F.H."/>
            <person name="Bevan M.W."/>
            <person name="Leroy P."/>
            <person name="Li P."/>
            <person name="You F.M."/>
            <person name="Sun Q."/>
            <person name="Liu Z."/>
            <person name="Lyons E."/>
            <person name="Wicker T."/>
            <person name="Salzberg S.L."/>
            <person name="Devos K.M."/>
            <person name="Dvorak J."/>
        </authorList>
    </citation>
    <scope>NUCLEOTIDE SEQUENCE [LARGE SCALE GENOMIC DNA]</scope>
    <source>
        <strain evidence="6">cv. AL8/78</strain>
    </source>
</reference>
<dbReference type="STRING" id="200361.A0A453RTW4"/>
<comment type="similarity">
    <text evidence="2">Belongs to the CcmF/CycK/Ccl1/NrfE/CcsA family.</text>
</comment>
<proteinExistence type="inferred from homology"/>
<reference evidence="7" key="2">
    <citation type="journal article" date="2017" name="Nat. Plants">
        <title>The Aegilops tauschii genome reveals multiple impacts of transposons.</title>
        <authorList>
            <person name="Zhao G."/>
            <person name="Zou C."/>
            <person name="Li K."/>
            <person name="Wang K."/>
            <person name="Li T."/>
            <person name="Gao L."/>
            <person name="Zhang X."/>
            <person name="Wang H."/>
            <person name="Yang Z."/>
            <person name="Liu X."/>
            <person name="Jiang W."/>
            <person name="Mao L."/>
            <person name="Kong X."/>
            <person name="Jiao Y."/>
            <person name="Jia J."/>
        </authorList>
    </citation>
    <scope>NUCLEOTIDE SEQUENCE [LARGE SCALE GENOMIC DNA]</scope>
    <source>
        <strain evidence="7">cv. AL8/78</strain>
    </source>
</reference>
<reference evidence="6" key="4">
    <citation type="submission" date="2019-03" db="UniProtKB">
        <authorList>
            <consortium name="EnsemblPlants"/>
        </authorList>
    </citation>
    <scope>IDENTIFICATION</scope>
</reference>
<dbReference type="PANTHER" id="PTHR43653:SF1">
    <property type="entry name" value="CYTOCHROME C-TYPE BIOGENESIS PROTEIN CCMF"/>
    <property type="match status" value="1"/>
</dbReference>
<dbReference type="GO" id="GO:0017004">
    <property type="term" value="P:cytochrome complex assembly"/>
    <property type="evidence" value="ECO:0007669"/>
    <property type="project" value="UniProtKB-KW"/>
</dbReference>
<dbReference type="InterPro" id="IPR003569">
    <property type="entry name" value="Cyt_c_biogenesis_plant"/>
</dbReference>